<dbReference type="EMBL" id="CM026433">
    <property type="protein sequence ID" value="KAG0553520.1"/>
    <property type="molecule type" value="Genomic_DNA"/>
</dbReference>
<protein>
    <submittedName>
        <fullName evidence="2">Uncharacterized protein</fullName>
    </submittedName>
</protein>
<comment type="caution">
    <text evidence="2">The sequence shown here is derived from an EMBL/GenBank/DDBJ whole genome shotgun (WGS) entry which is preliminary data.</text>
</comment>
<dbReference type="PANTHER" id="PTHR34132:SF4">
    <property type="entry name" value="EXPRESSED PROTEIN"/>
    <property type="match status" value="1"/>
</dbReference>
<feature type="transmembrane region" description="Helical" evidence="1">
    <location>
        <begin position="30"/>
        <end position="47"/>
    </location>
</feature>
<keyword evidence="1" id="KW-1133">Transmembrane helix</keyword>
<reference evidence="2" key="1">
    <citation type="submission" date="2020-06" db="EMBL/GenBank/DDBJ databases">
        <title>WGS assembly of Ceratodon purpureus strain R40.</title>
        <authorList>
            <person name="Carey S.B."/>
            <person name="Jenkins J."/>
            <person name="Shu S."/>
            <person name="Lovell J.T."/>
            <person name="Sreedasyam A."/>
            <person name="Maumus F."/>
            <person name="Tiley G.P."/>
            <person name="Fernandez-Pozo N."/>
            <person name="Barry K."/>
            <person name="Chen C."/>
            <person name="Wang M."/>
            <person name="Lipzen A."/>
            <person name="Daum C."/>
            <person name="Saski C.A."/>
            <person name="Payton A.C."/>
            <person name="Mcbreen J.C."/>
            <person name="Conrad R.E."/>
            <person name="Kollar L.M."/>
            <person name="Olsson S."/>
            <person name="Huttunen S."/>
            <person name="Landis J.B."/>
            <person name="Wickett N.J."/>
            <person name="Johnson M.G."/>
            <person name="Rensing S.A."/>
            <person name="Grimwood J."/>
            <person name="Schmutz J."/>
            <person name="Mcdaniel S.F."/>
        </authorList>
    </citation>
    <scope>NUCLEOTIDE SEQUENCE</scope>
    <source>
        <strain evidence="2">R40</strain>
    </source>
</reference>
<evidence type="ECO:0000313" key="3">
    <source>
        <dbReference type="Proteomes" id="UP000822688"/>
    </source>
</evidence>
<dbReference type="Proteomes" id="UP000822688">
    <property type="component" value="Chromosome 12"/>
</dbReference>
<evidence type="ECO:0000256" key="1">
    <source>
        <dbReference type="SAM" id="Phobius"/>
    </source>
</evidence>
<keyword evidence="1" id="KW-0472">Membrane</keyword>
<dbReference type="PANTHER" id="PTHR34132">
    <property type="entry name" value="EMB|CAB87627.1-RELATED"/>
    <property type="match status" value="1"/>
</dbReference>
<name>A0A8T0G342_CERPU</name>
<organism evidence="2 3">
    <name type="scientific">Ceratodon purpureus</name>
    <name type="common">Fire moss</name>
    <name type="synonym">Dicranum purpureum</name>
    <dbReference type="NCBI Taxonomy" id="3225"/>
    <lineage>
        <taxon>Eukaryota</taxon>
        <taxon>Viridiplantae</taxon>
        <taxon>Streptophyta</taxon>
        <taxon>Embryophyta</taxon>
        <taxon>Bryophyta</taxon>
        <taxon>Bryophytina</taxon>
        <taxon>Bryopsida</taxon>
        <taxon>Dicranidae</taxon>
        <taxon>Pseudoditrichales</taxon>
        <taxon>Ditrichaceae</taxon>
        <taxon>Ceratodon</taxon>
    </lineage>
</organism>
<keyword evidence="3" id="KW-1185">Reference proteome</keyword>
<gene>
    <name evidence="2" type="ORF">KC19_12G017700</name>
</gene>
<sequence>MKSRVGGFGDFERSGEAIAASVEAGTMCPLRVILLFLSAMLAGYFAIKTVRMQGQSSILELGDEEPEKVVEHTGLLAKVSTGVSSGFWVMVDMLSGRYLYQNLKGQAKGEAVADD</sequence>
<accession>A0A8T0G342</accession>
<evidence type="ECO:0000313" key="2">
    <source>
        <dbReference type="EMBL" id="KAG0553520.1"/>
    </source>
</evidence>
<dbReference type="AlphaFoldDB" id="A0A8T0G342"/>
<keyword evidence="1" id="KW-0812">Transmembrane</keyword>
<proteinExistence type="predicted"/>